<evidence type="ECO:0000256" key="1">
    <source>
        <dbReference type="SAM" id="MobiDB-lite"/>
    </source>
</evidence>
<keyword evidence="4" id="KW-1185">Reference proteome</keyword>
<dbReference type="Proteomes" id="UP000305948">
    <property type="component" value="Unassembled WGS sequence"/>
</dbReference>
<keyword evidence="2" id="KW-1133">Transmembrane helix</keyword>
<organism evidence="3 4">
    <name type="scientific">Heliocybe sulcata</name>
    <dbReference type="NCBI Taxonomy" id="5364"/>
    <lineage>
        <taxon>Eukaryota</taxon>
        <taxon>Fungi</taxon>
        <taxon>Dikarya</taxon>
        <taxon>Basidiomycota</taxon>
        <taxon>Agaricomycotina</taxon>
        <taxon>Agaricomycetes</taxon>
        <taxon>Gloeophyllales</taxon>
        <taxon>Gloeophyllaceae</taxon>
        <taxon>Heliocybe</taxon>
    </lineage>
</organism>
<proteinExistence type="predicted"/>
<accession>A0A5C3NGH2</accession>
<evidence type="ECO:0000313" key="4">
    <source>
        <dbReference type="Proteomes" id="UP000305948"/>
    </source>
</evidence>
<name>A0A5C3NGH2_9AGAM</name>
<dbReference type="AlphaFoldDB" id="A0A5C3NGH2"/>
<keyword evidence="2" id="KW-0472">Membrane</keyword>
<sequence length="112" mass="12746">MTRLYSVGGFANSRDRVRCPLSFLPWLSTSSAYLLAICARGFANSRDHARLPLSFLITLEIFQTYTLRRSGEEPENRRKHQKQEVRKKQKPKGCIPGHASGGPRHSFETTLL</sequence>
<reference evidence="3 4" key="1">
    <citation type="journal article" date="2019" name="Nat. Ecol. Evol.">
        <title>Megaphylogeny resolves global patterns of mushroom evolution.</title>
        <authorList>
            <person name="Varga T."/>
            <person name="Krizsan K."/>
            <person name="Foldi C."/>
            <person name="Dima B."/>
            <person name="Sanchez-Garcia M."/>
            <person name="Sanchez-Ramirez S."/>
            <person name="Szollosi G.J."/>
            <person name="Szarkandi J.G."/>
            <person name="Papp V."/>
            <person name="Albert L."/>
            <person name="Andreopoulos W."/>
            <person name="Angelini C."/>
            <person name="Antonin V."/>
            <person name="Barry K.W."/>
            <person name="Bougher N.L."/>
            <person name="Buchanan P."/>
            <person name="Buyck B."/>
            <person name="Bense V."/>
            <person name="Catcheside P."/>
            <person name="Chovatia M."/>
            <person name="Cooper J."/>
            <person name="Damon W."/>
            <person name="Desjardin D."/>
            <person name="Finy P."/>
            <person name="Geml J."/>
            <person name="Haridas S."/>
            <person name="Hughes K."/>
            <person name="Justo A."/>
            <person name="Karasinski D."/>
            <person name="Kautmanova I."/>
            <person name="Kiss B."/>
            <person name="Kocsube S."/>
            <person name="Kotiranta H."/>
            <person name="LaButti K.M."/>
            <person name="Lechner B.E."/>
            <person name="Liimatainen K."/>
            <person name="Lipzen A."/>
            <person name="Lukacs Z."/>
            <person name="Mihaltcheva S."/>
            <person name="Morgado L.N."/>
            <person name="Niskanen T."/>
            <person name="Noordeloos M.E."/>
            <person name="Ohm R.A."/>
            <person name="Ortiz-Santana B."/>
            <person name="Ovrebo C."/>
            <person name="Racz N."/>
            <person name="Riley R."/>
            <person name="Savchenko A."/>
            <person name="Shiryaev A."/>
            <person name="Soop K."/>
            <person name="Spirin V."/>
            <person name="Szebenyi C."/>
            <person name="Tomsovsky M."/>
            <person name="Tulloss R.E."/>
            <person name="Uehling J."/>
            <person name="Grigoriev I.V."/>
            <person name="Vagvolgyi C."/>
            <person name="Papp T."/>
            <person name="Martin F.M."/>
            <person name="Miettinen O."/>
            <person name="Hibbett D.S."/>
            <person name="Nagy L.G."/>
        </authorList>
    </citation>
    <scope>NUCLEOTIDE SEQUENCE [LARGE SCALE GENOMIC DNA]</scope>
    <source>
        <strain evidence="3 4">OMC1185</strain>
    </source>
</reference>
<keyword evidence="2" id="KW-0812">Transmembrane</keyword>
<feature type="transmembrane region" description="Helical" evidence="2">
    <location>
        <begin position="21"/>
        <end position="43"/>
    </location>
</feature>
<feature type="compositionally biased region" description="Basic and acidic residues" evidence="1">
    <location>
        <begin position="69"/>
        <end position="86"/>
    </location>
</feature>
<feature type="region of interest" description="Disordered" evidence="1">
    <location>
        <begin position="69"/>
        <end position="112"/>
    </location>
</feature>
<protein>
    <submittedName>
        <fullName evidence="3">Uncharacterized protein</fullName>
    </submittedName>
</protein>
<evidence type="ECO:0000256" key="2">
    <source>
        <dbReference type="SAM" id="Phobius"/>
    </source>
</evidence>
<dbReference type="EMBL" id="ML213509">
    <property type="protein sequence ID" value="TFK52631.1"/>
    <property type="molecule type" value="Genomic_DNA"/>
</dbReference>
<gene>
    <name evidence="3" type="ORF">OE88DRAFT_1734601</name>
</gene>
<evidence type="ECO:0000313" key="3">
    <source>
        <dbReference type="EMBL" id="TFK52631.1"/>
    </source>
</evidence>